<dbReference type="RefSeq" id="WP_104518038.1">
    <property type="nucleotide sequence ID" value="NZ_NHRY01000067.1"/>
</dbReference>
<dbReference type="GO" id="GO:0003677">
    <property type="term" value="F:DNA binding"/>
    <property type="evidence" value="ECO:0007669"/>
    <property type="project" value="InterPro"/>
</dbReference>
<dbReference type="Gene3D" id="2.102.10.10">
    <property type="entry name" value="Rieske [2Fe-2S] iron-sulphur domain"/>
    <property type="match status" value="1"/>
</dbReference>
<feature type="domain" description="HTH cro/C1-type" evidence="5">
    <location>
        <begin position="20"/>
        <end position="63"/>
    </location>
</feature>
<dbReference type="InterPro" id="IPR017941">
    <property type="entry name" value="Rieske_2Fe-2S"/>
</dbReference>
<evidence type="ECO:0000256" key="3">
    <source>
        <dbReference type="ARBA" id="ARBA00023004"/>
    </source>
</evidence>
<evidence type="ECO:0000256" key="1">
    <source>
        <dbReference type="ARBA" id="ARBA00022714"/>
    </source>
</evidence>
<feature type="domain" description="Rieske" evidence="6">
    <location>
        <begin position="84"/>
        <end position="177"/>
    </location>
</feature>
<dbReference type="GO" id="GO:0051537">
    <property type="term" value="F:2 iron, 2 sulfur cluster binding"/>
    <property type="evidence" value="ECO:0007669"/>
    <property type="project" value="UniProtKB-KW"/>
</dbReference>
<evidence type="ECO:0008006" key="9">
    <source>
        <dbReference type="Google" id="ProtNLM"/>
    </source>
</evidence>
<dbReference type="Pfam" id="PF13560">
    <property type="entry name" value="HTH_31"/>
    <property type="match status" value="1"/>
</dbReference>
<keyword evidence="8" id="KW-1185">Reference proteome</keyword>
<sequence length="192" mass="20399">MSWLTDRLAKLMHDRNQPVEAVARQLGIERSRLARILDGAAVPNDNLLKRLARHFNEEPEAWLAQAGRQEAAATPAPDPPRGFIRVAAVADIPAGGMKVVCNGLAVVANVQGRFHAFGNLCPHAGGPIGEGFLEGSVVECPWHAGQWDITTGQALTPIATADIPVFETRVIDEAVEVRLAPGVQARPGGGQA</sequence>
<dbReference type="PROSITE" id="PS50943">
    <property type="entry name" value="HTH_CROC1"/>
    <property type="match status" value="1"/>
</dbReference>
<dbReference type="InterPro" id="IPR001387">
    <property type="entry name" value="Cro/C1-type_HTH"/>
</dbReference>
<dbReference type="Proteomes" id="UP000239724">
    <property type="component" value="Unassembled WGS sequence"/>
</dbReference>
<name>A0A2S6NKT4_RHOGL</name>
<protein>
    <recommendedName>
        <fullName evidence="9">Rieske domain-containing protein</fullName>
    </recommendedName>
</protein>
<comment type="caution">
    <text evidence="7">The sequence shown here is derived from an EMBL/GenBank/DDBJ whole genome shotgun (WGS) entry which is preliminary data.</text>
</comment>
<reference evidence="7 8" key="1">
    <citation type="journal article" date="2018" name="Arch. Microbiol.">
        <title>New insights into the metabolic potential of the phototrophic purple bacterium Rhodopila globiformis DSM 161(T) from its draft genome sequence and evidence for a vanadium-dependent nitrogenase.</title>
        <authorList>
            <person name="Imhoff J.F."/>
            <person name="Rahn T."/>
            <person name="Kunzel S."/>
            <person name="Neulinger S.C."/>
        </authorList>
    </citation>
    <scope>NUCLEOTIDE SEQUENCE [LARGE SCALE GENOMIC DNA]</scope>
    <source>
        <strain evidence="7 8">DSM 161</strain>
    </source>
</reference>
<evidence type="ECO:0000313" key="7">
    <source>
        <dbReference type="EMBL" id="PPQ35783.1"/>
    </source>
</evidence>
<organism evidence="7 8">
    <name type="scientific">Rhodopila globiformis</name>
    <name type="common">Rhodopseudomonas globiformis</name>
    <dbReference type="NCBI Taxonomy" id="1071"/>
    <lineage>
        <taxon>Bacteria</taxon>
        <taxon>Pseudomonadati</taxon>
        <taxon>Pseudomonadota</taxon>
        <taxon>Alphaproteobacteria</taxon>
        <taxon>Acetobacterales</taxon>
        <taxon>Acetobacteraceae</taxon>
        <taxon>Rhodopila</taxon>
    </lineage>
</organism>
<dbReference type="GO" id="GO:0046872">
    <property type="term" value="F:metal ion binding"/>
    <property type="evidence" value="ECO:0007669"/>
    <property type="project" value="UniProtKB-KW"/>
</dbReference>
<dbReference type="CDD" id="cd03528">
    <property type="entry name" value="Rieske_RO_ferredoxin"/>
    <property type="match status" value="1"/>
</dbReference>
<dbReference type="PANTHER" id="PTHR21496:SF23">
    <property type="entry name" value="3-PHENYLPROPIONATE_CINNAMIC ACID DIOXYGENASE FERREDOXIN SUBUNIT"/>
    <property type="match status" value="1"/>
</dbReference>
<keyword evidence="1" id="KW-0001">2Fe-2S</keyword>
<dbReference type="SUPFAM" id="SSF50022">
    <property type="entry name" value="ISP domain"/>
    <property type="match status" value="1"/>
</dbReference>
<evidence type="ECO:0000313" key="8">
    <source>
        <dbReference type="Proteomes" id="UP000239724"/>
    </source>
</evidence>
<evidence type="ECO:0000259" key="6">
    <source>
        <dbReference type="PROSITE" id="PS51296"/>
    </source>
</evidence>
<dbReference type="CDD" id="cd00093">
    <property type="entry name" value="HTH_XRE"/>
    <property type="match status" value="1"/>
</dbReference>
<dbReference type="SUPFAM" id="SSF47413">
    <property type="entry name" value="lambda repressor-like DNA-binding domains"/>
    <property type="match status" value="1"/>
</dbReference>
<evidence type="ECO:0000256" key="4">
    <source>
        <dbReference type="ARBA" id="ARBA00023014"/>
    </source>
</evidence>
<dbReference type="AlphaFoldDB" id="A0A2S6NKT4"/>
<evidence type="ECO:0000256" key="2">
    <source>
        <dbReference type="ARBA" id="ARBA00022723"/>
    </source>
</evidence>
<evidence type="ECO:0000259" key="5">
    <source>
        <dbReference type="PROSITE" id="PS50943"/>
    </source>
</evidence>
<dbReference type="PROSITE" id="PS51296">
    <property type="entry name" value="RIESKE"/>
    <property type="match status" value="1"/>
</dbReference>
<dbReference type="PANTHER" id="PTHR21496">
    <property type="entry name" value="FERREDOXIN-RELATED"/>
    <property type="match status" value="1"/>
</dbReference>
<dbReference type="SMART" id="SM00530">
    <property type="entry name" value="HTH_XRE"/>
    <property type="match status" value="1"/>
</dbReference>
<accession>A0A2S6NKT4</accession>
<keyword evidence="2" id="KW-0479">Metal-binding</keyword>
<dbReference type="EMBL" id="NHRY01000067">
    <property type="protein sequence ID" value="PPQ35783.1"/>
    <property type="molecule type" value="Genomic_DNA"/>
</dbReference>
<dbReference type="InterPro" id="IPR036922">
    <property type="entry name" value="Rieske_2Fe-2S_sf"/>
</dbReference>
<gene>
    <name evidence="7" type="ORF">CCS01_06495</name>
</gene>
<dbReference type="Pfam" id="PF00355">
    <property type="entry name" value="Rieske"/>
    <property type="match status" value="1"/>
</dbReference>
<proteinExistence type="predicted"/>
<dbReference type="InterPro" id="IPR010982">
    <property type="entry name" value="Lambda_DNA-bd_dom_sf"/>
</dbReference>
<keyword evidence="4" id="KW-0411">Iron-sulfur</keyword>
<keyword evidence="3" id="KW-0408">Iron</keyword>
<dbReference type="OrthoDB" id="9800167at2"/>
<dbReference type="Gene3D" id="1.10.260.40">
    <property type="entry name" value="lambda repressor-like DNA-binding domains"/>
    <property type="match status" value="1"/>
</dbReference>